<dbReference type="PANTHER" id="PTHR48109:SF1">
    <property type="entry name" value="DIHYDROOROTATE DEHYDROGENASE (FUMARATE)"/>
    <property type="match status" value="1"/>
</dbReference>
<evidence type="ECO:0000259" key="10">
    <source>
        <dbReference type="Pfam" id="PF01180"/>
    </source>
</evidence>
<dbReference type="InterPro" id="IPR050074">
    <property type="entry name" value="DHO_dehydrogenase"/>
</dbReference>
<comment type="function">
    <text evidence="9">Catalyzes the conversion of dihydroorotate to orotate.</text>
</comment>
<feature type="domain" description="Dihydroorotate dehydrogenase catalytic" evidence="10">
    <location>
        <begin position="9"/>
        <end position="289"/>
    </location>
</feature>
<dbReference type="PATRIC" id="fig|1618344.3.peg.597"/>
<dbReference type="SUPFAM" id="SSF51395">
    <property type="entry name" value="FMN-linked oxidoreductases"/>
    <property type="match status" value="1"/>
</dbReference>
<dbReference type="CDD" id="cd04740">
    <property type="entry name" value="DHOD_1B_like"/>
    <property type="match status" value="1"/>
</dbReference>
<gene>
    <name evidence="9" type="primary">pyrD</name>
    <name evidence="11" type="ORF">UU65_C0002G0257</name>
</gene>
<comment type="subcellular location">
    <subcellularLocation>
        <location evidence="1 9">Cytoplasm</location>
    </subcellularLocation>
</comment>
<evidence type="ECO:0000256" key="3">
    <source>
        <dbReference type="ARBA" id="ARBA00008008"/>
    </source>
</evidence>
<feature type="active site" description="Nucleophile" evidence="9">
    <location>
        <position position="133"/>
    </location>
</feature>
<dbReference type="Gene3D" id="3.20.20.70">
    <property type="entry name" value="Aldolase class I"/>
    <property type="match status" value="1"/>
</dbReference>
<evidence type="ECO:0000313" key="11">
    <source>
        <dbReference type="EMBL" id="KKS09479.1"/>
    </source>
</evidence>
<dbReference type="HAMAP" id="MF_00224">
    <property type="entry name" value="DHO_dh_type1"/>
    <property type="match status" value="1"/>
</dbReference>
<accession>A0A0G0W900</accession>
<feature type="binding site" evidence="9">
    <location>
        <position position="26"/>
    </location>
    <ligand>
        <name>FMN</name>
        <dbReference type="ChEBI" id="CHEBI:58210"/>
    </ligand>
</feature>
<dbReference type="EC" id="1.3.-.-" evidence="9"/>
<dbReference type="PIRSF" id="PIRSF000164">
    <property type="entry name" value="DHO_oxidase"/>
    <property type="match status" value="1"/>
</dbReference>
<feature type="binding site" evidence="9">
    <location>
        <position position="130"/>
    </location>
    <ligand>
        <name>substrate</name>
    </ligand>
</feature>
<dbReference type="InterPro" id="IPR024920">
    <property type="entry name" value="Dihydroorotate_DH_1"/>
</dbReference>
<evidence type="ECO:0000256" key="5">
    <source>
        <dbReference type="ARBA" id="ARBA00022630"/>
    </source>
</evidence>
<dbReference type="GO" id="GO:0044205">
    <property type="term" value="P:'de novo' UMP biosynthetic process"/>
    <property type="evidence" value="ECO:0007669"/>
    <property type="project" value="UniProtKB-UniRule"/>
</dbReference>
<feature type="binding site" evidence="9">
    <location>
        <begin position="246"/>
        <end position="247"/>
    </location>
    <ligand>
        <name>FMN</name>
        <dbReference type="ChEBI" id="CHEBI:58210"/>
    </ligand>
</feature>
<feature type="binding site" evidence="9">
    <location>
        <position position="168"/>
    </location>
    <ligand>
        <name>FMN</name>
        <dbReference type="ChEBI" id="CHEBI:58210"/>
    </ligand>
</feature>
<feature type="binding site" evidence="9">
    <location>
        <position position="194"/>
    </location>
    <ligand>
        <name>FMN</name>
        <dbReference type="ChEBI" id="CHEBI:58210"/>
    </ligand>
</feature>
<evidence type="ECO:0000313" key="12">
    <source>
        <dbReference type="Proteomes" id="UP000033869"/>
    </source>
</evidence>
<feature type="binding site" evidence="9">
    <location>
        <begin position="268"/>
        <end position="269"/>
    </location>
    <ligand>
        <name>FMN</name>
        <dbReference type="ChEBI" id="CHEBI:58210"/>
    </ligand>
</feature>
<feature type="binding site" evidence="9">
    <location>
        <begin position="72"/>
        <end position="76"/>
    </location>
    <ligand>
        <name>substrate</name>
    </ligand>
</feature>
<dbReference type="InterPro" id="IPR033888">
    <property type="entry name" value="DHOD_1B"/>
</dbReference>
<dbReference type="UniPathway" id="UPA00070"/>
<dbReference type="NCBIfam" id="TIGR01037">
    <property type="entry name" value="pyrD_sub1_fam"/>
    <property type="match status" value="1"/>
</dbReference>
<feature type="binding site" evidence="9">
    <location>
        <position position="220"/>
    </location>
    <ligand>
        <name>FMN</name>
        <dbReference type="ChEBI" id="CHEBI:58210"/>
    </ligand>
</feature>
<dbReference type="GO" id="GO:0004152">
    <property type="term" value="F:dihydroorotate dehydrogenase activity"/>
    <property type="evidence" value="ECO:0007669"/>
    <property type="project" value="UniProtKB-UniRule"/>
</dbReference>
<name>A0A0G0W900_UNCC2</name>
<dbReference type="InterPro" id="IPR013785">
    <property type="entry name" value="Aldolase_TIM"/>
</dbReference>
<organism evidence="11 12">
    <name type="scientific">candidate division CPR2 bacterium GW2011_GWC1_41_48</name>
    <dbReference type="NCBI Taxonomy" id="1618344"/>
    <lineage>
        <taxon>Bacteria</taxon>
        <taxon>Bacteria division CPR2</taxon>
    </lineage>
</organism>
<keyword evidence="6 9" id="KW-0288">FMN</keyword>
<evidence type="ECO:0000256" key="2">
    <source>
        <dbReference type="ARBA" id="ARBA00004725"/>
    </source>
</evidence>
<evidence type="ECO:0000256" key="6">
    <source>
        <dbReference type="ARBA" id="ARBA00022643"/>
    </source>
</evidence>
<feature type="binding site" evidence="9">
    <location>
        <position position="130"/>
    </location>
    <ligand>
        <name>FMN</name>
        <dbReference type="ChEBI" id="CHEBI:58210"/>
    </ligand>
</feature>
<sequence>MSTLAKPNLSVQVSGIKMKNPVTVASGTFGLQSDNYFDLSVLGAVVPKGITLNPKEGNKPPRTIETPSGMLNAIGLQNPGIDHFIKEVLPRYEKFDIPIIINISAESAEEYALLAEKLTATGKITGIEINVSCPNLKRGGFQFGSDPKETEKVVKAVRKATDLTIITKLTPNVTDIMEIAKAAEGAGSDAISLINTLLGTSIDVKTRKFHLANVTGGLSGPAVKPVAVRMVWQCFNAVKIPIIGMGGISNANDALEFILAGATAVAVGTYNFVNPRSPFEIIEGIKNYLIENNIADINDLRGAVETV</sequence>
<evidence type="ECO:0000256" key="9">
    <source>
        <dbReference type="HAMAP-Rule" id="MF_00224"/>
    </source>
</evidence>
<dbReference type="Pfam" id="PF01180">
    <property type="entry name" value="DHO_dh"/>
    <property type="match status" value="1"/>
</dbReference>
<comment type="catalytic activity">
    <reaction evidence="9">
        <text>(S)-dihydroorotate + A = orotate + AH2</text>
        <dbReference type="Rhea" id="RHEA:18073"/>
        <dbReference type="ChEBI" id="CHEBI:13193"/>
        <dbReference type="ChEBI" id="CHEBI:17499"/>
        <dbReference type="ChEBI" id="CHEBI:30839"/>
        <dbReference type="ChEBI" id="CHEBI:30864"/>
    </reaction>
</comment>
<keyword evidence="7 9" id="KW-0665">Pyrimidine biosynthesis</keyword>
<dbReference type="AlphaFoldDB" id="A0A0G0W900"/>
<feature type="binding site" evidence="9">
    <location>
        <begin position="195"/>
        <end position="196"/>
    </location>
    <ligand>
        <name>substrate</name>
    </ligand>
</feature>
<dbReference type="PROSITE" id="PS00912">
    <property type="entry name" value="DHODEHASE_2"/>
    <property type="match status" value="1"/>
</dbReference>
<dbReference type="GO" id="GO:0005737">
    <property type="term" value="C:cytoplasm"/>
    <property type="evidence" value="ECO:0007669"/>
    <property type="project" value="UniProtKB-SubCell"/>
</dbReference>
<dbReference type="FunFam" id="3.20.20.70:FF:000027">
    <property type="entry name" value="Dihydropyrimidine dehydrogenase [NADP(+)]"/>
    <property type="match status" value="1"/>
</dbReference>
<dbReference type="GO" id="GO:0006207">
    <property type="term" value="P:'de novo' pyrimidine nucleobase biosynthetic process"/>
    <property type="evidence" value="ECO:0007669"/>
    <property type="project" value="InterPro"/>
</dbReference>
<dbReference type="PANTHER" id="PTHR48109">
    <property type="entry name" value="DIHYDROOROTATE DEHYDROGENASE (QUINONE), MITOCHONDRIAL-RELATED"/>
    <property type="match status" value="1"/>
</dbReference>
<dbReference type="InterPro" id="IPR005720">
    <property type="entry name" value="Dihydroorotate_DH_cat"/>
</dbReference>
<keyword evidence="5 9" id="KW-0285">Flavoprotein</keyword>
<evidence type="ECO:0000256" key="7">
    <source>
        <dbReference type="ARBA" id="ARBA00022975"/>
    </source>
</evidence>
<feature type="binding site" evidence="9">
    <location>
        <position position="48"/>
    </location>
    <ligand>
        <name>substrate</name>
    </ligand>
</feature>
<dbReference type="InterPro" id="IPR049622">
    <property type="entry name" value="Dihydroorotate_DH_I"/>
</dbReference>
<comment type="caution">
    <text evidence="11">The sequence shown here is derived from an EMBL/GenBank/DDBJ whole genome shotgun (WGS) entry which is preliminary data.</text>
</comment>
<comment type="cofactor">
    <cofactor evidence="9">
        <name>FMN</name>
        <dbReference type="ChEBI" id="CHEBI:58210"/>
    </cofactor>
    <text evidence="9">Binds 1 FMN per subunit.</text>
</comment>
<comment type="similarity">
    <text evidence="3 9">Belongs to the dihydroorotate dehydrogenase family. Type 1 subfamily.</text>
</comment>
<dbReference type="EMBL" id="LCBL01000002">
    <property type="protein sequence ID" value="KKS09479.1"/>
    <property type="molecule type" value="Genomic_DNA"/>
</dbReference>
<dbReference type="InterPro" id="IPR012135">
    <property type="entry name" value="Dihydroorotate_DH_1_2"/>
</dbReference>
<feature type="binding site" evidence="9">
    <location>
        <position position="102"/>
    </location>
    <ligand>
        <name>FMN</name>
        <dbReference type="ChEBI" id="CHEBI:58210"/>
    </ligand>
</feature>
<protein>
    <recommendedName>
        <fullName evidence="9">Dihydroorotate dehydrogenase</fullName>
        <shortName evidence="9">DHOD</shortName>
        <shortName evidence="9">DHODase</shortName>
        <shortName evidence="9">DHOdehase</shortName>
        <ecNumber evidence="9">1.3.-.-</ecNumber>
    </recommendedName>
</protein>
<evidence type="ECO:0000256" key="4">
    <source>
        <dbReference type="ARBA" id="ARBA00022490"/>
    </source>
</evidence>
<reference evidence="11 12" key="1">
    <citation type="journal article" date="2015" name="Nature">
        <title>rRNA introns, odd ribosomes, and small enigmatic genomes across a large radiation of phyla.</title>
        <authorList>
            <person name="Brown C.T."/>
            <person name="Hug L.A."/>
            <person name="Thomas B.C."/>
            <person name="Sharon I."/>
            <person name="Castelle C.J."/>
            <person name="Singh A."/>
            <person name="Wilkins M.J."/>
            <person name="Williams K.H."/>
            <person name="Banfield J.F."/>
        </authorList>
    </citation>
    <scope>NUCLEOTIDE SEQUENCE [LARGE SCALE GENOMIC DNA]</scope>
</reference>
<evidence type="ECO:0000256" key="8">
    <source>
        <dbReference type="ARBA" id="ARBA00023002"/>
    </source>
</evidence>
<evidence type="ECO:0000256" key="1">
    <source>
        <dbReference type="ARBA" id="ARBA00004496"/>
    </source>
</evidence>
<proteinExistence type="inferred from homology"/>
<comment type="pathway">
    <text evidence="2 9">Pyrimidine metabolism; UMP biosynthesis via de novo pathway.</text>
</comment>
<keyword evidence="4 9" id="KW-0963">Cytoplasm</keyword>
<dbReference type="InterPro" id="IPR001295">
    <property type="entry name" value="Dihydroorotate_DH_CS"/>
</dbReference>
<feature type="binding site" evidence="9">
    <location>
        <begin position="48"/>
        <end position="49"/>
    </location>
    <ligand>
        <name>FMN</name>
        <dbReference type="ChEBI" id="CHEBI:58210"/>
    </ligand>
</feature>
<dbReference type="PROSITE" id="PS00911">
    <property type="entry name" value="DHODEHASE_1"/>
    <property type="match status" value="1"/>
</dbReference>
<dbReference type="Proteomes" id="UP000033869">
    <property type="component" value="Unassembled WGS sequence"/>
</dbReference>
<keyword evidence="8 9" id="KW-0560">Oxidoreductase</keyword>
<dbReference type="NCBIfam" id="NF005574">
    <property type="entry name" value="PRK07259.1"/>
    <property type="match status" value="1"/>
</dbReference>